<reference evidence="2" key="1">
    <citation type="journal article" date="2024" name="Proc. Natl. Acad. Sci. U.S.A.">
        <title>Extraordinary preservation of gene collinearity over three hundred million years revealed in homosporous lycophytes.</title>
        <authorList>
            <person name="Li C."/>
            <person name="Wickell D."/>
            <person name="Kuo L.Y."/>
            <person name="Chen X."/>
            <person name="Nie B."/>
            <person name="Liao X."/>
            <person name="Peng D."/>
            <person name="Ji J."/>
            <person name="Jenkins J."/>
            <person name="Williams M."/>
            <person name="Shu S."/>
            <person name="Plott C."/>
            <person name="Barry K."/>
            <person name="Rajasekar S."/>
            <person name="Grimwood J."/>
            <person name="Han X."/>
            <person name="Sun S."/>
            <person name="Hou Z."/>
            <person name="He W."/>
            <person name="Dai G."/>
            <person name="Sun C."/>
            <person name="Schmutz J."/>
            <person name="Leebens-Mack J.H."/>
            <person name="Li F.W."/>
            <person name="Wang L."/>
        </authorList>
    </citation>
    <scope>NUCLEOTIDE SEQUENCE [LARGE SCALE GENOMIC DNA]</scope>
    <source>
        <strain evidence="2">cv. PW_Plant_1</strain>
    </source>
</reference>
<dbReference type="Proteomes" id="UP001162992">
    <property type="component" value="Chromosome 18"/>
</dbReference>
<organism evidence="1 2">
    <name type="scientific">Diphasiastrum complanatum</name>
    <name type="common">Issler's clubmoss</name>
    <name type="synonym">Lycopodium complanatum</name>
    <dbReference type="NCBI Taxonomy" id="34168"/>
    <lineage>
        <taxon>Eukaryota</taxon>
        <taxon>Viridiplantae</taxon>
        <taxon>Streptophyta</taxon>
        <taxon>Embryophyta</taxon>
        <taxon>Tracheophyta</taxon>
        <taxon>Lycopodiopsida</taxon>
        <taxon>Lycopodiales</taxon>
        <taxon>Lycopodiaceae</taxon>
        <taxon>Lycopodioideae</taxon>
        <taxon>Diphasiastrum</taxon>
    </lineage>
</organism>
<evidence type="ECO:0000313" key="1">
    <source>
        <dbReference type="EMBL" id="KAJ7524196.1"/>
    </source>
</evidence>
<comment type="caution">
    <text evidence="1">The sequence shown here is derived from an EMBL/GenBank/DDBJ whole genome shotgun (WGS) entry which is preliminary data.</text>
</comment>
<proteinExistence type="predicted"/>
<dbReference type="EMBL" id="CM055109">
    <property type="protein sequence ID" value="KAJ7524196.1"/>
    <property type="molecule type" value="Genomic_DNA"/>
</dbReference>
<name>A0ACC2B380_DIPCM</name>
<keyword evidence="2" id="KW-1185">Reference proteome</keyword>
<evidence type="ECO:0000313" key="2">
    <source>
        <dbReference type="Proteomes" id="UP001162992"/>
    </source>
</evidence>
<accession>A0ACC2B380</accession>
<gene>
    <name evidence="1" type="ORF">O6H91_18G081700</name>
</gene>
<protein>
    <submittedName>
        <fullName evidence="1">Uncharacterized protein</fullName>
    </submittedName>
</protein>
<sequence length="614" mass="69273">MGSQVSTIKAAAGKLGTDSKKKGGKGDKAKIGILAFEVANLMSKSIQLWQSLSDQEILHLRTEVIKAEGVLKLVSDNEAVLLAFACREKLQDLTALARSVARLGKRCQDPALQGFEHVYNDVLKNNIDVSTLEYPLKEMEAKMKKMERYIASTSNLYQELEILADVEQAARRIQDDDNSAHREAQSILEQKIMWQRQEVKYLRDISLWNRTFDKIVALLARTVCTIHRRIAGIFGSPMLGLNHLVPLYSSRDCDQYLSSQFNYSNSSQILFLSPQSAFFEESNDTSTNEIHGDNFSSHVLRLPCRGIEGSDYAAEVCSPSPPKSSITSTASMDCDSHPERHSRLSPVSCFRRTRSSHPHLYPPRDGLCSLQSRSSFSRSGFAQGPHSIAFEKYEASLMDPGFSKGCLSPTNLSQKNVQLNRQESYHVYQSQCIDPVLLDPLCSHQKAPTSTLGGAALALHYANIIIVLEKMVRFPQLIGSDARDDLYRMLPKSVRIALRSRIRFFPRDSTRFDAAIAEHWKEILADILRWLAPLAHNMIRWQSEHNFEQQVVSRTNVLLLQTLHFADRVKAESAITELLVGLNYICGHEKESKSSQLDFVASNNDLEEYLDWQF</sequence>